<dbReference type="Pfam" id="PF13749">
    <property type="entry name" value="HATPase_c_4"/>
    <property type="match status" value="1"/>
</dbReference>
<dbReference type="PANTHER" id="PTHR30595">
    <property type="entry name" value="GLPR-RELATED TRANSCRIPTIONAL REPRESSOR"/>
    <property type="match status" value="1"/>
</dbReference>
<evidence type="ECO:0000313" key="2">
    <source>
        <dbReference type="EMBL" id="MBA8848128.1"/>
    </source>
</evidence>
<dbReference type="PANTHER" id="PTHR30595:SF6">
    <property type="entry name" value="SCHLAFEN ALBA-2 DOMAIN-CONTAINING PROTEIN"/>
    <property type="match status" value="1"/>
</dbReference>
<comment type="caution">
    <text evidence="2">The sequence shown here is derived from an EMBL/GenBank/DDBJ whole genome shotgun (WGS) entry which is preliminary data.</text>
</comment>
<dbReference type="InterPro" id="IPR007421">
    <property type="entry name" value="Schlafen_AlbA_2_dom"/>
</dbReference>
<dbReference type="Gene3D" id="3.30.565.60">
    <property type="match status" value="1"/>
</dbReference>
<accession>A0A839EES4</accession>
<dbReference type="Gene3D" id="1.10.10.10">
    <property type="entry name" value="Winged helix-like DNA-binding domain superfamily/Winged helix DNA-binding domain"/>
    <property type="match status" value="1"/>
</dbReference>
<protein>
    <submittedName>
        <fullName evidence="2">ATP-dependent DNA helicase RecG</fullName>
        <ecNumber evidence="2">3.6.4.12</ecNumber>
    </submittedName>
</protein>
<evidence type="ECO:0000313" key="3">
    <source>
        <dbReference type="Proteomes" id="UP000585905"/>
    </source>
</evidence>
<dbReference type="InterPro" id="IPR036388">
    <property type="entry name" value="WH-like_DNA-bd_sf"/>
</dbReference>
<proteinExistence type="predicted"/>
<feature type="domain" description="Schlafen AlbA-2" evidence="1">
    <location>
        <begin position="21"/>
        <end position="137"/>
    </location>
</feature>
<keyword evidence="3" id="KW-1185">Reference proteome</keyword>
<keyword evidence="2" id="KW-0547">Nucleotide-binding</keyword>
<dbReference type="EC" id="3.6.4.12" evidence="2"/>
<dbReference type="RefSeq" id="WP_182490943.1">
    <property type="nucleotide sequence ID" value="NZ_BAAAOV010000020.1"/>
</dbReference>
<dbReference type="GO" id="GO:0016787">
    <property type="term" value="F:hydrolase activity"/>
    <property type="evidence" value="ECO:0007669"/>
    <property type="project" value="UniProtKB-KW"/>
</dbReference>
<dbReference type="GO" id="GO:0003678">
    <property type="term" value="F:DNA helicase activity"/>
    <property type="evidence" value="ECO:0007669"/>
    <property type="project" value="UniProtKB-EC"/>
</dbReference>
<reference evidence="2 3" key="1">
    <citation type="submission" date="2020-07" db="EMBL/GenBank/DDBJ databases">
        <title>Sequencing the genomes of 1000 actinobacteria strains.</title>
        <authorList>
            <person name="Klenk H.-P."/>
        </authorList>
    </citation>
    <scope>NUCLEOTIDE SEQUENCE [LARGE SCALE GENOMIC DNA]</scope>
    <source>
        <strain evidence="2 3">DSM 19663</strain>
    </source>
</reference>
<dbReference type="Gene3D" id="3.30.950.30">
    <property type="entry name" value="Schlafen, AAA domain"/>
    <property type="match status" value="1"/>
</dbReference>
<gene>
    <name evidence="2" type="ORF">FHX53_001727</name>
</gene>
<dbReference type="Proteomes" id="UP000585905">
    <property type="component" value="Unassembled WGS sequence"/>
</dbReference>
<dbReference type="Pfam" id="PF04326">
    <property type="entry name" value="SLFN_AlbA_2"/>
    <property type="match status" value="1"/>
</dbReference>
<dbReference type="EMBL" id="JACGWX010000004">
    <property type="protein sequence ID" value="MBA8848128.1"/>
    <property type="molecule type" value="Genomic_DNA"/>
</dbReference>
<dbReference type="InterPro" id="IPR038475">
    <property type="entry name" value="RecG_C_sf"/>
</dbReference>
<organism evidence="2 3">
    <name type="scientific">Microcella alkalica</name>
    <dbReference type="NCBI Taxonomy" id="355930"/>
    <lineage>
        <taxon>Bacteria</taxon>
        <taxon>Bacillati</taxon>
        <taxon>Actinomycetota</taxon>
        <taxon>Actinomycetes</taxon>
        <taxon>Micrococcales</taxon>
        <taxon>Microbacteriaceae</taxon>
        <taxon>Microcella</taxon>
    </lineage>
</organism>
<name>A0A839EES4_9MICO</name>
<keyword evidence="2" id="KW-0347">Helicase</keyword>
<evidence type="ECO:0000259" key="1">
    <source>
        <dbReference type="Pfam" id="PF04326"/>
    </source>
</evidence>
<keyword evidence="2" id="KW-0067">ATP-binding</keyword>
<dbReference type="InterPro" id="IPR038461">
    <property type="entry name" value="Schlafen_AlbA_2_dom_sf"/>
</dbReference>
<sequence>MNEATKAIEAIRAGATPSELESQTLEFKSEAATPRESLQILADAVVCFANAHGGTIVFGVADKVAGIEALVGVTHLDERQIITGIFDRTNPALSVPVKGMNVDDKRLYEVTVPTGATIYSNTKGTATRRVNDECRPFPPEEQRQALMARGIHDWSSMPTAVTVPDELELSRLRRLLREAGHEALAGQDDLALLRDLRLVNDIGRLTNAGLLLVGRESDLRLHIPSHGFSYQYRPSSGSEATSTLRERKTLLAAVELLIDAISTRTQVAPMNVSGGVQIRREDYPPDAVRELVVNALVHRDYGVPGTVDIEHTPESLRISSPGGLVYGVTPENILSHPSTPRNRLLLETVTALQVAERTGQGVDRSYRSLLRSGKKPPLFVDAGDRVDVHVEGGSGNAAFTRFVRTQLPESLSGDLDALLALDMLCSRRGVSAPEVATVIQRTPDDAQRVLARMAVADIVSPTKRSARQSHPRYELAPSALVGLGLAVQYNKRKAEGSEEKIFEHIREYGYITNQTVRRLLDVDVYAARDVLGDLVKRDLIRKAAGASRGPGVRYQPGVAFPRR</sequence>
<dbReference type="AlphaFoldDB" id="A0A839EES4"/>
<keyword evidence="2" id="KW-0378">Hydrolase</keyword>